<dbReference type="EMBL" id="JASPKY010000043">
    <property type="protein sequence ID" value="KAK9746041.1"/>
    <property type="molecule type" value="Genomic_DNA"/>
</dbReference>
<organism evidence="1 2">
    <name type="scientific">Popillia japonica</name>
    <name type="common">Japanese beetle</name>
    <dbReference type="NCBI Taxonomy" id="7064"/>
    <lineage>
        <taxon>Eukaryota</taxon>
        <taxon>Metazoa</taxon>
        <taxon>Ecdysozoa</taxon>
        <taxon>Arthropoda</taxon>
        <taxon>Hexapoda</taxon>
        <taxon>Insecta</taxon>
        <taxon>Pterygota</taxon>
        <taxon>Neoptera</taxon>
        <taxon>Endopterygota</taxon>
        <taxon>Coleoptera</taxon>
        <taxon>Polyphaga</taxon>
        <taxon>Scarabaeiformia</taxon>
        <taxon>Scarabaeidae</taxon>
        <taxon>Rutelinae</taxon>
        <taxon>Popillia</taxon>
    </lineage>
</organism>
<comment type="caution">
    <text evidence="1">The sequence shown here is derived from an EMBL/GenBank/DDBJ whole genome shotgun (WGS) entry which is preliminary data.</text>
</comment>
<accession>A0AAW1MI67</accession>
<name>A0AAW1MI67_POPJA</name>
<evidence type="ECO:0000313" key="1">
    <source>
        <dbReference type="EMBL" id="KAK9746041.1"/>
    </source>
</evidence>
<dbReference type="Proteomes" id="UP001458880">
    <property type="component" value="Unassembled WGS sequence"/>
</dbReference>
<reference evidence="1 2" key="1">
    <citation type="journal article" date="2024" name="BMC Genomics">
        <title>De novo assembly and annotation of Popillia japonica's genome with initial clues to its potential as an invasive pest.</title>
        <authorList>
            <person name="Cucini C."/>
            <person name="Boschi S."/>
            <person name="Funari R."/>
            <person name="Cardaioli E."/>
            <person name="Iannotti N."/>
            <person name="Marturano G."/>
            <person name="Paoli F."/>
            <person name="Bruttini M."/>
            <person name="Carapelli A."/>
            <person name="Frati F."/>
            <person name="Nardi F."/>
        </authorList>
    </citation>
    <scope>NUCLEOTIDE SEQUENCE [LARGE SCALE GENOMIC DNA]</scope>
    <source>
        <strain evidence="1">DMR45628</strain>
    </source>
</reference>
<proteinExistence type="predicted"/>
<gene>
    <name evidence="1" type="ORF">QE152_g6440</name>
</gene>
<evidence type="ECO:0000313" key="2">
    <source>
        <dbReference type="Proteomes" id="UP001458880"/>
    </source>
</evidence>
<dbReference type="AlphaFoldDB" id="A0AAW1MI67"/>
<protein>
    <submittedName>
        <fullName evidence="1">Uncharacterized protein</fullName>
    </submittedName>
</protein>
<keyword evidence="2" id="KW-1185">Reference proteome</keyword>
<sequence>MKTCSMPKLVFPNSNSMFEVPAEGSWERSERRHFPDIYNHSTLNLNESPLSMRKTRILMIDSTRRCEKRHYDSDFYIGHSYVENYY</sequence>